<dbReference type="Gene3D" id="3.40.605.10">
    <property type="entry name" value="Aldehyde Dehydrogenase, Chain A, domain 1"/>
    <property type="match status" value="1"/>
</dbReference>
<reference evidence="30" key="1">
    <citation type="submission" date="2016-10" db="EMBL/GenBank/DDBJ databases">
        <authorList>
            <person name="Varghese N."/>
            <person name="Submissions S."/>
        </authorList>
    </citation>
    <scope>NUCLEOTIDE SEQUENCE [LARGE SCALE GENOMIC DNA]</scope>
    <source>
        <strain evidence="30">DSM 18579</strain>
    </source>
</reference>
<comment type="catalytic activity">
    <reaction evidence="17">
        <text>L-proline + a quinone = (S)-1-pyrroline-5-carboxylate + a quinol + H(+)</text>
        <dbReference type="Rhea" id="RHEA:23784"/>
        <dbReference type="ChEBI" id="CHEBI:15378"/>
        <dbReference type="ChEBI" id="CHEBI:17388"/>
        <dbReference type="ChEBI" id="CHEBI:24646"/>
        <dbReference type="ChEBI" id="CHEBI:60039"/>
        <dbReference type="ChEBI" id="CHEBI:132124"/>
        <dbReference type="EC" id="1.5.5.2"/>
    </reaction>
</comment>
<dbReference type="SUPFAM" id="SSF53720">
    <property type="entry name" value="ALDH-like"/>
    <property type="match status" value="1"/>
</dbReference>
<dbReference type="GO" id="GO:0003700">
    <property type="term" value="F:DNA-binding transcription factor activity"/>
    <property type="evidence" value="ECO:0007669"/>
    <property type="project" value="InterPro"/>
</dbReference>
<feature type="active site" evidence="21 22">
    <location>
        <position position="918"/>
    </location>
</feature>
<evidence type="ECO:0000256" key="19">
    <source>
        <dbReference type="ARBA" id="ARBA00060911"/>
    </source>
</evidence>
<evidence type="ECO:0000256" key="14">
    <source>
        <dbReference type="ARBA" id="ARBA00023163"/>
    </source>
</evidence>
<dbReference type="EC" id="1.5.5.2" evidence="4"/>
<dbReference type="SUPFAM" id="SSF81935">
    <property type="entry name" value="N-terminal domain of bifunctional PutA protein"/>
    <property type="match status" value="1"/>
</dbReference>
<feature type="domain" description="PutA RHH" evidence="28">
    <location>
        <begin position="13"/>
        <end position="44"/>
    </location>
</feature>
<dbReference type="InterPro" id="IPR002872">
    <property type="entry name" value="Proline_DH_dom"/>
</dbReference>
<evidence type="ECO:0000256" key="20">
    <source>
        <dbReference type="ARBA" id="ARBA00074690"/>
    </source>
</evidence>
<evidence type="ECO:0000313" key="30">
    <source>
        <dbReference type="Proteomes" id="UP000242642"/>
    </source>
</evidence>
<dbReference type="InterPro" id="IPR024089">
    <property type="entry name" value="PRODH_PutA_dom_I/II"/>
</dbReference>
<dbReference type="InterPro" id="IPR029510">
    <property type="entry name" value="Ald_DH_CS_GLU"/>
</dbReference>
<keyword evidence="13" id="KW-0238">DNA-binding</keyword>
<evidence type="ECO:0000256" key="5">
    <source>
        <dbReference type="ARBA" id="ARBA00012884"/>
    </source>
</evidence>
<dbReference type="NCBIfam" id="NF008772">
    <property type="entry name" value="PRK11809.1"/>
    <property type="match status" value="1"/>
</dbReference>
<evidence type="ECO:0000256" key="10">
    <source>
        <dbReference type="ARBA" id="ARBA00023015"/>
    </source>
</evidence>
<evidence type="ECO:0000256" key="11">
    <source>
        <dbReference type="ARBA" id="ARBA00023027"/>
    </source>
</evidence>
<dbReference type="NCBIfam" id="TIGR01238">
    <property type="entry name" value="D1pyr5carbox3"/>
    <property type="match status" value="1"/>
</dbReference>
<dbReference type="PANTHER" id="PTHR42862:SF1">
    <property type="entry name" value="DELTA-1-PYRROLINE-5-CARBOXYLATE DEHYDROGENASE 2, ISOFORM A-RELATED"/>
    <property type="match status" value="1"/>
</dbReference>
<evidence type="ECO:0000256" key="6">
    <source>
        <dbReference type="ARBA" id="ARBA00022491"/>
    </source>
</evidence>
<dbReference type="InterPro" id="IPR025703">
    <property type="entry name" value="Bifunct_PutA"/>
</dbReference>
<dbReference type="RefSeq" id="WP_093319118.1">
    <property type="nucleotide sequence ID" value="NZ_FOHV01000009.1"/>
</dbReference>
<evidence type="ECO:0000256" key="9">
    <source>
        <dbReference type="ARBA" id="ARBA00023002"/>
    </source>
</evidence>
<feature type="domain" description="Aldehyde dehydrogenase" evidence="24">
    <location>
        <begin position="697"/>
        <end position="1144"/>
    </location>
</feature>
<dbReference type="InterPro" id="IPR050485">
    <property type="entry name" value="Proline_metab_enzyme"/>
</dbReference>
<organism evidence="29 30">
    <name type="scientific">Thorsellia anophelis DSM 18579</name>
    <dbReference type="NCBI Taxonomy" id="1123402"/>
    <lineage>
        <taxon>Bacteria</taxon>
        <taxon>Pseudomonadati</taxon>
        <taxon>Pseudomonadota</taxon>
        <taxon>Gammaproteobacteria</taxon>
        <taxon>Enterobacterales</taxon>
        <taxon>Thorselliaceae</taxon>
        <taxon>Thorsellia</taxon>
    </lineage>
</organism>
<dbReference type="GO" id="GO:0003842">
    <property type="term" value="F:L-glutamate gamma-semialdehyde dehydrogenase activity"/>
    <property type="evidence" value="ECO:0007669"/>
    <property type="project" value="UniProtKB-EC"/>
</dbReference>
<accession>A0A1I0C0S5</accession>
<dbReference type="CDD" id="cd22233">
    <property type="entry name" value="RHH_CopAso-like"/>
    <property type="match status" value="1"/>
</dbReference>
<sequence length="1373" mass="151493">MSNTTSTTGVKLDNETKNHLKTIASALDRTPHWVIKQAIFNYIEAFNHGYVDNLGNLSLESISIHGSNLSDSDIEIIESDMNSSSEKTNLSYQPEQPFLEFAQYIHPQSVLQAAITSAYRRSESDCIVTLIEQAKLSDELQVSAQQLATKLTTTLRNQKTQSGKAGIVQNLLQEFSLSSQEGVALMCLAEALLRIPDKATRDALIRDKISGGDWKAHIGHSPSLFVNAATWGLMLTGKLVSTHNENQLSSSIGKIISKGGEPVIRKAVDMAMRLMGEQFVTGETIDQALANAVKHEAKGFRYSYDMLGEAALTEQDAKAYLASYEQAIHAIGKAADGKGIYEGAGISIKLSALHPRYNRANFDRVMLELYPILKNLVLLAKYYDIGLNIDAEEADRLEISLDLLEKLCFEPELKGWHGIGFVIQAYQKRCPYVIDYLVDLAKRSQRRLMIRLVKGAYWDSEIKRAQLDGLEDYPVYTKKNHTDIAYIACARKLLSEPNYIYPQFATHNAQTLSTIYHLAGNHYYPGQYEFQCLHGMGEPLYEQVVGSSEEGKLNRPCRIYAPVGTHETLLAYLVRRLLENGANTSFVNRIADETIKIETLIESPVAIAQQLAQEEGSLGLPHSKIPVPRHLFGDNRLNSRGFDLSNEHRLASLSSALLKSTQDQIVAYPVLNDTEVFSKSNSHSKSDLNDSHQVLSTIINPANLQDTVGLVQEATIDHVDQAFSIAKNNQMIWSSTPIQKRADILNNTADLMENALPQLLAILSREAGKTYQNGISEVREAIDFLRYYAEFATLHLSQGTTRPLGTVICISPWNFPLAIFTGQIAAALVTGNCVIAKPAEQTPLIAFKAVQLFIEAGLPIGILQLLPGSGEIIGSALTKDDRTDGVIFTGSTQVAKLIQSTLSDRLSKDGKSVPLIAETGGLNAMIVDSSALTEQVVNDVIVSAFDSAGQRCSALRILCLQDDIAEKTLQMLRGAMGQYRIDTPDKLTTDIGPVIDKEAKTIIETHIESMRTHGFKVFQGAFDSTHFSRIWENGHFIVPTLIEINSISDLKQEIFGPVLHVVRYKRNSLANLVEQLNATGYGLTFGVHSRIDETIDKLTTKVNAGNHYVNRNVVGAVVGVQPFGGEGLSGTGPKAGGPLYLYRLLKDKSSDSVYSYFNNLEETISEHVDASRENIVSRTLRDKLIENHYLMINNANQFESILPTFAKLSERYLIESQSGIERTLIGPTGEKNSYLIKPRHSVYTQANSLQDYLTQLLAMTAIGASVIWERNTHTEHLFSMLPKPIQASIHMVEHFKDSLASSVIAPDAILFHGDADILLNLQKVIAQSLQPIIPIVALPAFEDNIPLELFYFERSLSVNTAAAGGNASLMTIG</sequence>
<keyword evidence="14" id="KW-0804">Transcription</keyword>
<keyword evidence="6" id="KW-0678">Repressor</keyword>
<keyword evidence="15" id="KW-0511">Multifunctional enzyme</keyword>
<keyword evidence="9 23" id="KW-0560">Oxidoreductase</keyword>
<keyword evidence="30" id="KW-1185">Reference proteome</keyword>
<dbReference type="CDD" id="cd07125">
    <property type="entry name" value="ALDH_PutA-P5CDH"/>
    <property type="match status" value="1"/>
</dbReference>
<dbReference type="Pfam" id="PF01619">
    <property type="entry name" value="Pro_dh"/>
    <property type="match status" value="1"/>
</dbReference>
<dbReference type="GO" id="GO:0043565">
    <property type="term" value="F:sequence-specific DNA binding"/>
    <property type="evidence" value="ECO:0007669"/>
    <property type="project" value="UniProtKB-ARBA"/>
</dbReference>
<evidence type="ECO:0000256" key="12">
    <source>
        <dbReference type="ARBA" id="ARBA00023062"/>
    </source>
</evidence>
<dbReference type="PANTHER" id="PTHR42862">
    <property type="entry name" value="DELTA-1-PYRROLINE-5-CARBOXYLATE DEHYDROGENASE 1, ISOFORM A-RELATED"/>
    <property type="match status" value="1"/>
</dbReference>
<dbReference type="Pfam" id="PF18327">
    <property type="entry name" value="PRODH"/>
    <property type="match status" value="1"/>
</dbReference>
<dbReference type="InterPro" id="IPR016162">
    <property type="entry name" value="Ald_DH_N"/>
</dbReference>
<evidence type="ECO:0000256" key="13">
    <source>
        <dbReference type="ARBA" id="ARBA00023125"/>
    </source>
</evidence>
<comment type="similarity">
    <text evidence="23">Belongs to the aldehyde dehydrogenase family.</text>
</comment>
<comment type="cofactor">
    <cofactor evidence="1">
        <name>FAD</name>
        <dbReference type="ChEBI" id="CHEBI:57692"/>
    </cofactor>
</comment>
<dbReference type="SUPFAM" id="SSF47598">
    <property type="entry name" value="Ribbon-helix-helix"/>
    <property type="match status" value="1"/>
</dbReference>
<dbReference type="InterPro" id="IPR010985">
    <property type="entry name" value="Ribbon_hlx_hlx"/>
</dbReference>
<feature type="domain" description="Proline dehydrogenase" evidence="25">
    <location>
        <begin position="289"/>
        <end position="589"/>
    </location>
</feature>
<gene>
    <name evidence="29" type="ORF">SAMN02583745_01445</name>
</gene>
<dbReference type="GO" id="GO:0004657">
    <property type="term" value="F:proline dehydrogenase activity"/>
    <property type="evidence" value="ECO:0007669"/>
    <property type="project" value="UniProtKB-EC"/>
</dbReference>
<dbReference type="InterPro" id="IPR015590">
    <property type="entry name" value="Aldehyde_DH_dom"/>
</dbReference>
<dbReference type="Pfam" id="PF00171">
    <property type="entry name" value="Aldedh"/>
    <property type="match status" value="1"/>
</dbReference>
<dbReference type="Gene3D" id="3.40.309.10">
    <property type="entry name" value="Aldehyde Dehydrogenase, Chain A, domain 2"/>
    <property type="match status" value="1"/>
</dbReference>
<dbReference type="Pfam" id="PF14850">
    <property type="entry name" value="Pro_dh-DNA_bdg"/>
    <property type="match status" value="1"/>
</dbReference>
<dbReference type="GO" id="GO:0010133">
    <property type="term" value="P:L-proline catabolic process to L-glutamate"/>
    <property type="evidence" value="ECO:0007669"/>
    <property type="project" value="InterPro"/>
</dbReference>
<dbReference type="InterPro" id="IPR048798">
    <property type="entry name" value="PutA_RHH"/>
</dbReference>
<dbReference type="InterPro" id="IPR029041">
    <property type="entry name" value="FAD-linked_oxidoreductase-like"/>
</dbReference>
<dbReference type="InterPro" id="IPR016163">
    <property type="entry name" value="Ald_DH_C"/>
</dbReference>
<dbReference type="FunFam" id="3.40.309.10:FF:000005">
    <property type="entry name" value="1-pyrroline-5-carboxylate dehydrogenase 1"/>
    <property type="match status" value="1"/>
</dbReference>
<dbReference type="InterPro" id="IPR024082">
    <property type="entry name" value="PRODH_PutA_dom_II"/>
</dbReference>
<evidence type="ECO:0000259" key="28">
    <source>
        <dbReference type="Pfam" id="PF21775"/>
    </source>
</evidence>
<dbReference type="PROSITE" id="PS00070">
    <property type="entry name" value="ALDEHYDE_DEHYDR_CYS"/>
    <property type="match status" value="1"/>
</dbReference>
<evidence type="ECO:0000256" key="18">
    <source>
        <dbReference type="ARBA" id="ARBA00060889"/>
    </source>
</evidence>
<evidence type="ECO:0000256" key="21">
    <source>
        <dbReference type="PIRSR" id="PIRSR000197-1"/>
    </source>
</evidence>
<evidence type="ECO:0000256" key="7">
    <source>
        <dbReference type="ARBA" id="ARBA00022630"/>
    </source>
</evidence>
<dbReference type="STRING" id="1123402.SAMN02583745_01445"/>
<evidence type="ECO:0000256" key="22">
    <source>
        <dbReference type="PROSITE-ProRule" id="PRU10007"/>
    </source>
</evidence>
<comment type="similarity">
    <text evidence="18">In the N-terminal section; belongs to the proline dehydrogenase family.</text>
</comment>
<keyword evidence="7" id="KW-0285">Flavoprotein</keyword>
<evidence type="ECO:0000259" key="27">
    <source>
        <dbReference type="Pfam" id="PF18327"/>
    </source>
</evidence>
<feature type="domain" description="Proline dehydrogenase PutA" evidence="26">
    <location>
        <begin position="168"/>
        <end position="279"/>
    </location>
</feature>
<comment type="similarity">
    <text evidence="19">In the C-terminal section; belongs to the aldehyde dehydrogenase family.</text>
</comment>
<dbReference type="OrthoDB" id="9812625at2"/>
<feature type="active site" evidence="21">
    <location>
        <position position="952"/>
    </location>
</feature>
<evidence type="ECO:0000256" key="17">
    <source>
        <dbReference type="ARBA" id="ARBA00048779"/>
    </source>
</evidence>
<dbReference type="InterPro" id="IPR013321">
    <property type="entry name" value="Arc_rbn_hlx_hlx"/>
</dbReference>
<evidence type="ECO:0000259" key="25">
    <source>
        <dbReference type="Pfam" id="PF01619"/>
    </source>
</evidence>
<dbReference type="SUPFAM" id="SSF51730">
    <property type="entry name" value="FAD-linked oxidoreductase"/>
    <property type="match status" value="1"/>
</dbReference>
<comment type="pathway">
    <text evidence="3">Amino-acid degradation; L-proline degradation into L-glutamate; L-glutamate from L-proline: step 2/2.</text>
</comment>
<keyword evidence="11" id="KW-0520">NAD</keyword>
<dbReference type="GO" id="GO:0009898">
    <property type="term" value="C:cytoplasmic side of plasma membrane"/>
    <property type="evidence" value="ECO:0007669"/>
    <property type="project" value="TreeGrafter"/>
</dbReference>
<dbReference type="Gene3D" id="1.10.1220.10">
    <property type="entry name" value="Met repressor-like"/>
    <property type="match status" value="1"/>
</dbReference>
<dbReference type="InterPro" id="IPR024090">
    <property type="entry name" value="PRODH_PutA_dom_I"/>
</dbReference>
<keyword evidence="10" id="KW-0805">Transcription regulation</keyword>
<evidence type="ECO:0000259" key="26">
    <source>
        <dbReference type="Pfam" id="PF14850"/>
    </source>
</evidence>
<evidence type="ECO:0000256" key="15">
    <source>
        <dbReference type="ARBA" id="ARBA00023268"/>
    </source>
</evidence>
<evidence type="ECO:0000313" key="29">
    <source>
        <dbReference type="EMBL" id="SET12935.1"/>
    </source>
</evidence>
<evidence type="ECO:0000256" key="16">
    <source>
        <dbReference type="ARBA" id="ARBA00048142"/>
    </source>
</evidence>
<dbReference type="FunFam" id="3.20.20.220:FF:000004">
    <property type="entry name" value="Bifunctional protein PutA"/>
    <property type="match status" value="1"/>
</dbReference>
<dbReference type="Gene3D" id="3.20.20.220">
    <property type="match status" value="1"/>
</dbReference>
<comment type="pathway">
    <text evidence="2">Amino-acid degradation; L-proline degradation into L-glutamate; L-glutamate from L-proline: step 1/2.</text>
</comment>
<evidence type="ECO:0000256" key="23">
    <source>
        <dbReference type="RuleBase" id="RU003345"/>
    </source>
</evidence>
<evidence type="ECO:0000256" key="2">
    <source>
        <dbReference type="ARBA" id="ARBA00004739"/>
    </source>
</evidence>
<proteinExistence type="inferred from homology"/>
<dbReference type="Gene3D" id="1.20.5.460">
    <property type="entry name" value="Single helix bin"/>
    <property type="match status" value="1"/>
</dbReference>
<dbReference type="InterPro" id="IPR016161">
    <property type="entry name" value="Ald_DH/histidinol_DH"/>
</dbReference>
<dbReference type="Pfam" id="PF21775">
    <property type="entry name" value="PutA_1st"/>
    <property type="match status" value="1"/>
</dbReference>
<dbReference type="PIRSF" id="PIRSF000197">
    <property type="entry name" value="Bifunct_PutA"/>
    <property type="match status" value="1"/>
</dbReference>
<name>A0A1I0C0S5_9GAMM</name>
<dbReference type="InterPro" id="IPR005933">
    <property type="entry name" value="PutA_C"/>
</dbReference>
<dbReference type="FunFam" id="1.20.5.460:FF:000001">
    <property type="entry name" value="Bifunctional protein PutA"/>
    <property type="match status" value="1"/>
</dbReference>
<evidence type="ECO:0000256" key="1">
    <source>
        <dbReference type="ARBA" id="ARBA00001974"/>
    </source>
</evidence>
<evidence type="ECO:0000256" key="8">
    <source>
        <dbReference type="ARBA" id="ARBA00022827"/>
    </source>
</evidence>
<comment type="catalytic activity">
    <reaction evidence="16">
        <text>L-glutamate 5-semialdehyde + NAD(+) + H2O = L-glutamate + NADH + 2 H(+)</text>
        <dbReference type="Rhea" id="RHEA:30235"/>
        <dbReference type="ChEBI" id="CHEBI:15377"/>
        <dbReference type="ChEBI" id="CHEBI:15378"/>
        <dbReference type="ChEBI" id="CHEBI:29985"/>
        <dbReference type="ChEBI" id="CHEBI:57540"/>
        <dbReference type="ChEBI" id="CHEBI:57945"/>
        <dbReference type="ChEBI" id="CHEBI:58066"/>
        <dbReference type="EC" id="1.2.1.88"/>
    </reaction>
</comment>
<dbReference type="NCBIfam" id="NF008869">
    <property type="entry name" value="PRK11904.1"/>
    <property type="match status" value="1"/>
</dbReference>
<feature type="domain" description="Proline utilization A proline dehydrogenase N-terminal" evidence="27">
    <location>
        <begin position="109"/>
        <end position="156"/>
    </location>
</feature>
<keyword evidence="12" id="KW-0642">Proline metabolism</keyword>
<dbReference type="InterPro" id="IPR041349">
    <property type="entry name" value="PRODH"/>
</dbReference>
<protein>
    <recommendedName>
        <fullName evidence="20">Bifunctional protein PutA</fullName>
        <ecNumber evidence="5">1.2.1.88</ecNumber>
        <ecNumber evidence="4">1.5.5.2</ecNumber>
    </recommendedName>
</protein>
<keyword evidence="8" id="KW-0274">FAD</keyword>
<dbReference type="InterPro" id="IPR016160">
    <property type="entry name" value="Ald_DH_CS_CYS"/>
</dbReference>
<dbReference type="Gene3D" id="1.20.5.550">
    <property type="entry name" value="Single Helix bin"/>
    <property type="match status" value="1"/>
</dbReference>
<dbReference type="EC" id="1.2.1.88" evidence="5"/>
<evidence type="ECO:0000259" key="24">
    <source>
        <dbReference type="Pfam" id="PF00171"/>
    </source>
</evidence>
<dbReference type="PROSITE" id="PS00687">
    <property type="entry name" value="ALDEHYDE_DEHYDR_GLU"/>
    <property type="match status" value="1"/>
</dbReference>
<evidence type="ECO:0000256" key="3">
    <source>
        <dbReference type="ARBA" id="ARBA00004786"/>
    </source>
</evidence>
<evidence type="ECO:0000256" key="4">
    <source>
        <dbReference type="ARBA" id="ARBA00012695"/>
    </source>
</evidence>
<dbReference type="EMBL" id="FOHV01000009">
    <property type="protein sequence ID" value="SET12935.1"/>
    <property type="molecule type" value="Genomic_DNA"/>
</dbReference>
<dbReference type="Proteomes" id="UP000242642">
    <property type="component" value="Unassembled WGS sequence"/>
</dbReference>